<feature type="compositionally biased region" description="Polar residues" evidence="1">
    <location>
        <begin position="34"/>
        <end position="49"/>
    </location>
</feature>
<dbReference type="Proteomes" id="UP000539372">
    <property type="component" value="Unassembled WGS sequence"/>
</dbReference>
<comment type="caution">
    <text evidence="3">The sequence shown here is derived from an EMBL/GenBank/DDBJ whole genome shotgun (WGS) entry which is preliminary data.</text>
</comment>
<feature type="region of interest" description="Disordered" evidence="1">
    <location>
        <begin position="1"/>
        <end position="49"/>
    </location>
</feature>
<feature type="compositionally biased region" description="Low complexity" evidence="1">
    <location>
        <begin position="309"/>
        <end position="324"/>
    </location>
</feature>
<feature type="compositionally biased region" description="Basic and acidic residues" evidence="1">
    <location>
        <begin position="70"/>
        <end position="110"/>
    </location>
</feature>
<dbReference type="InterPro" id="IPR038610">
    <property type="entry name" value="FliK-like_C_sf"/>
</dbReference>
<dbReference type="EMBL" id="JABBNT010000005">
    <property type="protein sequence ID" value="NMM46350.1"/>
    <property type="molecule type" value="Genomic_DNA"/>
</dbReference>
<dbReference type="Gene3D" id="3.30.750.140">
    <property type="match status" value="1"/>
</dbReference>
<feature type="domain" description="Flagellar hook-length control protein-like C-terminal" evidence="2">
    <location>
        <begin position="400"/>
        <end position="481"/>
    </location>
</feature>
<dbReference type="CDD" id="cd17470">
    <property type="entry name" value="T3SS_Flik_C"/>
    <property type="match status" value="1"/>
</dbReference>
<protein>
    <recommendedName>
        <fullName evidence="2">Flagellar hook-length control protein-like C-terminal domain-containing protein</fullName>
    </recommendedName>
</protein>
<name>A0A7Y0E333_9PROT</name>
<sequence length="528" mass="54771">MSVTSANDTMYELYGSDARRSATERSKDKDRSQQDAQTDGGTVASQFSALLQNRMSNNFGSARVDQSLELPERASSDRQEAPVVERRDTSERHDDRDDYEKADRPDDANRDQAATAPITDPTIESTLPTTTVETGEVDALADTGDAPVQAQAAAAAQSGKTETKDGAANQAATLNDATKKAPKTEVAANAGDAEEISPELTEAAKEAAKKGSGKAQVTVTDADAKLTSQPQTTLSAKAAVDAAAGARKAQNAEMVASADAESAAATEAEENANTIFNRVKAQNTPAGAKAADAAANAKTDMPTADAPKANAQQTPTPANQNTQPGFGLSGMGTAGKQTSGLTGTTQSGMTVDGATGGAATLGENNAVQQRSMPTQTPANAAARNAAMPNQALTDQVAVNIQKGAAQGQDKITIQLRPAELGKVEVKMEVTHDGKMTAVVSAERPETLDMLRQDARHLLQSLNDAGLQADQNSLSFSLQGQDAGGNRSETGQNMASAETMGPDDDLIQSGFIFEETGGFKGDGRLDVRI</sequence>
<feature type="compositionally biased region" description="Low complexity" evidence="1">
    <location>
        <begin position="287"/>
        <end position="297"/>
    </location>
</feature>
<keyword evidence="4" id="KW-1185">Reference proteome</keyword>
<feature type="compositionally biased region" description="Low complexity" evidence="1">
    <location>
        <begin position="335"/>
        <end position="348"/>
    </location>
</feature>
<feature type="region of interest" description="Disordered" evidence="1">
    <location>
        <begin position="148"/>
        <end position="167"/>
    </location>
</feature>
<evidence type="ECO:0000313" key="3">
    <source>
        <dbReference type="EMBL" id="NMM46350.1"/>
    </source>
</evidence>
<accession>A0A7Y0E333</accession>
<organism evidence="3 4">
    <name type="scientific">Pacificispira spongiicola</name>
    <dbReference type="NCBI Taxonomy" id="2729598"/>
    <lineage>
        <taxon>Bacteria</taxon>
        <taxon>Pseudomonadati</taxon>
        <taxon>Pseudomonadota</taxon>
        <taxon>Alphaproteobacteria</taxon>
        <taxon>Rhodospirillales</taxon>
        <taxon>Rhodospirillaceae</taxon>
        <taxon>Pacificispira</taxon>
    </lineage>
</organism>
<evidence type="ECO:0000256" key="1">
    <source>
        <dbReference type="SAM" id="MobiDB-lite"/>
    </source>
</evidence>
<evidence type="ECO:0000313" key="4">
    <source>
        <dbReference type="Proteomes" id="UP000539372"/>
    </source>
</evidence>
<reference evidence="3 4" key="1">
    <citation type="submission" date="2020-04" db="EMBL/GenBank/DDBJ databases">
        <title>Rhodospirillaceae bacterium KN72 isolated from deep sea.</title>
        <authorList>
            <person name="Zhang D.-C."/>
        </authorList>
    </citation>
    <scope>NUCLEOTIDE SEQUENCE [LARGE SCALE GENOMIC DNA]</scope>
    <source>
        <strain evidence="3 4">KN72</strain>
    </source>
</reference>
<dbReference type="InterPro" id="IPR021136">
    <property type="entry name" value="Flagellar_hook_control-like_C"/>
</dbReference>
<feature type="compositionally biased region" description="Basic and acidic residues" evidence="1">
    <location>
        <begin position="17"/>
        <end position="33"/>
    </location>
</feature>
<dbReference type="Pfam" id="PF02120">
    <property type="entry name" value="Flg_hook"/>
    <property type="match status" value="1"/>
</dbReference>
<feature type="region of interest" description="Disordered" evidence="1">
    <location>
        <begin position="476"/>
        <end position="498"/>
    </location>
</feature>
<evidence type="ECO:0000259" key="2">
    <source>
        <dbReference type="Pfam" id="PF02120"/>
    </source>
</evidence>
<dbReference type="AlphaFoldDB" id="A0A7Y0E333"/>
<proteinExistence type="predicted"/>
<dbReference type="RefSeq" id="WP_169626711.1">
    <property type="nucleotide sequence ID" value="NZ_JABBNT010000005.1"/>
</dbReference>
<gene>
    <name evidence="3" type="ORF">HH303_17800</name>
</gene>
<feature type="region of interest" description="Disordered" evidence="1">
    <location>
        <begin position="62"/>
        <end position="130"/>
    </location>
</feature>
<feature type="region of interest" description="Disordered" evidence="1">
    <location>
        <begin position="287"/>
        <end position="348"/>
    </location>
</feature>
<feature type="region of interest" description="Disordered" evidence="1">
    <location>
        <begin position="172"/>
        <end position="196"/>
    </location>
</feature>
<feature type="compositionally biased region" description="Polar residues" evidence="1">
    <location>
        <begin position="486"/>
        <end position="495"/>
    </location>
</feature>